<dbReference type="InterPro" id="IPR001288">
    <property type="entry name" value="Translation_initiation_fac_3"/>
</dbReference>
<dbReference type="NCBIfam" id="TIGR00168">
    <property type="entry name" value="infC"/>
    <property type="match status" value="1"/>
</dbReference>
<dbReference type="GO" id="GO:0003743">
    <property type="term" value="F:translation initiation factor activity"/>
    <property type="evidence" value="ECO:0007669"/>
    <property type="project" value="UniProtKB-UniRule"/>
</dbReference>
<feature type="domain" description="Translation initiation factor 3 N-terminal" evidence="8">
    <location>
        <begin position="20"/>
        <end position="89"/>
    </location>
</feature>
<dbReference type="PROSITE" id="PS00938">
    <property type="entry name" value="IF3"/>
    <property type="match status" value="1"/>
</dbReference>
<evidence type="ECO:0000259" key="8">
    <source>
        <dbReference type="Pfam" id="PF05198"/>
    </source>
</evidence>
<comment type="similarity">
    <text evidence="1 4 6">Belongs to the IF-3 family.</text>
</comment>
<dbReference type="InterPro" id="IPR019813">
    <property type="entry name" value="Translation_initiation_fac3_CS"/>
</dbReference>
<feature type="domain" description="Translation initiation factor 3 C-terminal" evidence="7">
    <location>
        <begin position="96"/>
        <end position="182"/>
    </location>
</feature>
<dbReference type="SUPFAM" id="SSF54364">
    <property type="entry name" value="Translation initiation factor IF3, N-terminal domain"/>
    <property type="match status" value="1"/>
</dbReference>
<evidence type="ECO:0000256" key="5">
    <source>
        <dbReference type="NCBIfam" id="TIGR00168"/>
    </source>
</evidence>
<comment type="subunit">
    <text evidence="4 6">Monomer.</text>
</comment>
<dbReference type="PANTHER" id="PTHR10938:SF0">
    <property type="entry name" value="TRANSLATION INITIATION FACTOR IF-3, MITOCHONDRIAL"/>
    <property type="match status" value="1"/>
</dbReference>
<evidence type="ECO:0000313" key="9">
    <source>
        <dbReference type="EMBL" id="SUC35319.1"/>
    </source>
</evidence>
<dbReference type="GO" id="GO:0032790">
    <property type="term" value="P:ribosome disassembly"/>
    <property type="evidence" value="ECO:0007669"/>
    <property type="project" value="TreeGrafter"/>
</dbReference>
<comment type="subcellular location">
    <subcellularLocation>
        <location evidence="4 6">Cytoplasm</location>
    </subcellularLocation>
</comment>
<sequence length="184" mass="21050">MEECSIKGGKRIPTTRPNRINDEIRVPEVRLTGLDGEQLGIMSAREALEKAEEAGVDLVEISPNAEPPVCRIMDYGKFLYEKSKSQKEQKKKQKVVQVKEIKFRPGTDEGDYQVKLRNLIRFLEDGDKAKVTLRFRGREMAHQQIGLEVLNRIKADLEELAVVESFPSRIEGRQMIMVLSPKKK</sequence>
<dbReference type="SUPFAM" id="SSF55200">
    <property type="entry name" value="Translation initiation factor IF3, C-terminal domain"/>
    <property type="match status" value="1"/>
</dbReference>
<dbReference type="InterPro" id="IPR036788">
    <property type="entry name" value="T_IF-3_C_sf"/>
</dbReference>
<proteinExistence type="inferred from homology"/>
<dbReference type="FunFam" id="3.10.20.80:FF:000001">
    <property type="entry name" value="Translation initiation factor IF-3"/>
    <property type="match status" value="1"/>
</dbReference>
<dbReference type="PANTHER" id="PTHR10938">
    <property type="entry name" value="TRANSLATION INITIATION FACTOR IF-3"/>
    <property type="match status" value="1"/>
</dbReference>
<dbReference type="GO" id="GO:0043022">
    <property type="term" value="F:ribosome binding"/>
    <property type="evidence" value="ECO:0007669"/>
    <property type="project" value="UniProtKB-ARBA"/>
</dbReference>
<accession>A0A379G2R1</accession>
<dbReference type="Pfam" id="PF00707">
    <property type="entry name" value="IF3_C"/>
    <property type="match status" value="1"/>
</dbReference>
<evidence type="ECO:0000256" key="4">
    <source>
        <dbReference type="HAMAP-Rule" id="MF_00080"/>
    </source>
</evidence>
<organism evidence="9 10">
    <name type="scientific">Providencia rustigianii</name>
    <dbReference type="NCBI Taxonomy" id="158850"/>
    <lineage>
        <taxon>Bacteria</taxon>
        <taxon>Pseudomonadati</taxon>
        <taxon>Pseudomonadota</taxon>
        <taxon>Gammaproteobacteria</taxon>
        <taxon>Enterobacterales</taxon>
        <taxon>Morganellaceae</taxon>
        <taxon>Providencia</taxon>
    </lineage>
</organism>
<dbReference type="AlphaFoldDB" id="A0A379G2R1"/>
<evidence type="ECO:0000256" key="6">
    <source>
        <dbReference type="RuleBase" id="RU000646"/>
    </source>
</evidence>
<name>A0A379G2R1_9GAMM</name>
<dbReference type="Proteomes" id="UP000255129">
    <property type="component" value="Unassembled WGS sequence"/>
</dbReference>
<evidence type="ECO:0000256" key="2">
    <source>
        <dbReference type="ARBA" id="ARBA00022540"/>
    </source>
</evidence>
<keyword evidence="2 4" id="KW-0396">Initiation factor</keyword>
<dbReference type="HAMAP" id="MF_00080">
    <property type="entry name" value="IF_3"/>
    <property type="match status" value="1"/>
</dbReference>
<keyword evidence="3 4" id="KW-0648">Protein biosynthesis</keyword>
<dbReference type="FunFam" id="3.30.110.10:FF:000001">
    <property type="entry name" value="Translation initiation factor IF-3"/>
    <property type="match status" value="1"/>
</dbReference>
<dbReference type="Gene3D" id="3.30.110.10">
    <property type="entry name" value="Translation initiation factor 3 (IF-3), C-terminal domain"/>
    <property type="match status" value="1"/>
</dbReference>
<dbReference type="EMBL" id="UGUA01000002">
    <property type="protein sequence ID" value="SUC35319.1"/>
    <property type="molecule type" value="Genomic_DNA"/>
</dbReference>
<comment type="function">
    <text evidence="4 6">IF-3 binds to the 30S ribosomal subunit and shifts the equilibrium between 70S ribosomes and their 50S and 30S subunits in favor of the free subunits, thus enhancing the availability of 30S subunits on which protein synthesis initiation begins.</text>
</comment>
<dbReference type="GO" id="GO:0016020">
    <property type="term" value="C:membrane"/>
    <property type="evidence" value="ECO:0007669"/>
    <property type="project" value="TreeGrafter"/>
</dbReference>
<evidence type="ECO:0000259" key="7">
    <source>
        <dbReference type="Pfam" id="PF00707"/>
    </source>
</evidence>
<reference evidence="9 10" key="1">
    <citation type="submission" date="2018-06" db="EMBL/GenBank/DDBJ databases">
        <authorList>
            <consortium name="Pathogen Informatics"/>
            <person name="Doyle S."/>
        </authorList>
    </citation>
    <scope>NUCLEOTIDE SEQUENCE [LARGE SCALE GENOMIC DNA]</scope>
    <source>
        <strain evidence="9 10">NCTC12026</strain>
    </source>
</reference>
<evidence type="ECO:0000256" key="3">
    <source>
        <dbReference type="ARBA" id="ARBA00022917"/>
    </source>
</evidence>
<protein>
    <recommendedName>
        <fullName evidence="4 5">Translation initiation factor IF-3</fullName>
    </recommendedName>
</protein>
<keyword evidence="4" id="KW-0963">Cytoplasm</keyword>
<dbReference type="Gene3D" id="3.10.20.80">
    <property type="entry name" value="Translation initiation factor 3 (IF-3), N-terminal domain"/>
    <property type="match status" value="1"/>
</dbReference>
<dbReference type="InterPro" id="IPR019815">
    <property type="entry name" value="Translation_initiation_fac_3_C"/>
</dbReference>
<dbReference type="InterPro" id="IPR036787">
    <property type="entry name" value="T_IF-3_N_sf"/>
</dbReference>
<gene>
    <name evidence="9" type="primary">infC_2</name>
    <name evidence="4" type="synonym">infC</name>
    <name evidence="9" type="ORF">NCTC12026_01706</name>
</gene>
<dbReference type="Pfam" id="PF05198">
    <property type="entry name" value="IF3_N"/>
    <property type="match status" value="1"/>
</dbReference>
<evidence type="ECO:0000313" key="10">
    <source>
        <dbReference type="Proteomes" id="UP000255129"/>
    </source>
</evidence>
<dbReference type="InterPro" id="IPR019814">
    <property type="entry name" value="Translation_initiation_fac_3_N"/>
</dbReference>
<dbReference type="GO" id="GO:0005829">
    <property type="term" value="C:cytosol"/>
    <property type="evidence" value="ECO:0007669"/>
    <property type="project" value="TreeGrafter"/>
</dbReference>
<evidence type="ECO:0000256" key="1">
    <source>
        <dbReference type="ARBA" id="ARBA00005439"/>
    </source>
</evidence>